<keyword evidence="10" id="KW-1185">Reference proteome</keyword>
<reference evidence="9" key="1">
    <citation type="submission" date="2020-12" db="EMBL/GenBank/DDBJ databases">
        <title>Bacterial taxonomy.</title>
        <authorList>
            <person name="Pan X."/>
        </authorList>
    </citation>
    <scope>NUCLEOTIDE SEQUENCE</scope>
    <source>
        <strain evidence="9">M0105</strain>
    </source>
</reference>
<dbReference type="Pfam" id="PF03591">
    <property type="entry name" value="AzlC"/>
    <property type="match status" value="1"/>
</dbReference>
<name>A0A8J7M6N6_9RHOB</name>
<proteinExistence type="inferred from homology"/>
<comment type="similarity">
    <text evidence="2">Belongs to the AzlC family.</text>
</comment>
<evidence type="ECO:0000313" key="10">
    <source>
        <dbReference type="Proteomes" id="UP000655420"/>
    </source>
</evidence>
<feature type="transmembrane region" description="Helical" evidence="8">
    <location>
        <begin position="169"/>
        <end position="188"/>
    </location>
</feature>
<feature type="transmembrane region" description="Helical" evidence="8">
    <location>
        <begin position="21"/>
        <end position="42"/>
    </location>
</feature>
<gene>
    <name evidence="9" type="ORF">H0I76_08680</name>
</gene>
<dbReference type="EMBL" id="JAEHHL010000004">
    <property type="protein sequence ID" value="MBK0399263.1"/>
    <property type="molecule type" value="Genomic_DNA"/>
</dbReference>
<evidence type="ECO:0000256" key="6">
    <source>
        <dbReference type="ARBA" id="ARBA00022989"/>
    </source>
</evidence>
<feature type="transmembrane region" description="Helical" evidence="8">
    <location>
        <begin position="141"/>
        <end position="163"/>
    </location>
</feature>
<comment type="caution">
    <text evidence="9">The sequence shown here is derived from an EMBL/GenBank/DDBJ whole genome shotgun (WGS) entry which is preliminary data.</text>
</comment>
<evidence type="ECO:0000256" key="2">
    <source>
        <dbReference type="ARBA" id="ARBA00010735"/>
    </source>
</evidence>
<evidence type="ECO:0000256" key="5">
    <source>
        <dbReference type="ARBA" id="ARBA00022692"/>
    </source>
</evidence>
<sequence>MRRPDQDRVTPSRRGLLAGAWASLPVLLAVAPFGLIFGTLATEAGFDLLQTMTFTTMVVAGASQLAALQLLSDGAPALLAVLTGAVVNLRMAMYSAAIAVHWQGLGMAWRIPAAFFLHDQAFALSIARYRARPDERVADRAGYFFGIGITTVTVWIACSWLGAEIGARIPPGWGLGFAAPVCFIAVVAPMIRGTANVVAALVSAVLAVVLAGLPGGTGLIVATAGGIAAGMATARHIARKLRVVLEAAE</sequence>
<dbReference type="RefSeq" id="WP_200609346.1">
    <property type="nucleotide sequence ID" value="NZ_JAEHHL010000004.1"/>
</dbReference>
<keyword evidence="3" id="KW-0813">Transport</keyword>
<dbReference type="AlphaFoldDB" id="A0A8J7M6N6"/>
<evidence type="ECO:0000256" key="3">
    <source>
        <dbReference type="ARBA" id="ARBA00022448"/>
    </source>
</evidence>
<evidence type="ECO:0000256" key="4">
    <source>
        <dbReference type="ARBA" id="ARBA00022475"/>
    </source>
</evidence>
<protein>
    <submittedName>
        <fullName evidence="9">AzlC family ABC transporter permease</fullName>
    </submittedName>
</protein>
<dbReference type="PANTHER" id="PTHR34979:SF1">
    <property type="entry name" value="INNER MEMBRANE PROTEIN YGAZ"/>
    <property type="match status" value="1"/>
</dbReference>
<accession>A0A8J7M6N6</accession>
<dbReference type="GO" id="GO:1903785">
    <property type="term" value="P:L-valine transmembrane transport"/>
    <property type="evidence" value="ECO:0007669"/>
    <property type="project" value="TreeGrafter"/>
</dbReference>
<comment type="subcellular location">
    <subcellularLocation>
        <location evidence="1">Cell membrane</location>
        <topology evidence="1">Multi-pass membrane protein</topology>
    </subcellularLocation>
</comment>
<keyword evidence="7 8" id="KW-0472">Membrane</keyword>
<dbReference type="InterPro" id="IPR011606">
    <property type="entry name" value="Brnchd-chn_aa_trnsp_permease"/>
</dbReference>
<evidence type="ECO:0000313" key="9">
    <source>
        <dbReference type="EMBL" id="MBK0399263.1"/>
    </source>
</evidence>
<dbReference type="PANTHER" id="PTHR34979">
    <property type="entry name" value="INNER MEMBRANE PROTEIN YGAZ"/>
    <property type="match status" value="1"/>
</dbReference>
<dbReference type="GO" id="GO:0005886">
    <property type="term" value="C:plasma membrane"/>
    <property type="evidence" value="ECO:0007669"/>
    <property type="project" value="UniProtKB-SubCell"/>
</dbReference>
<dbReference type="Proteomes" id="UP000655420">
    <property type="component" value="Unassembled WGS sequence"/>
</dbReference>
<evidence type="ECO:0000256" key="8">
    <source>
        <dbReference type="SAM" id="Phobius"/>
    </source>
</evidence>
<evidence type="ECO:0000256" key="7">
    <source>
        <dbReference type="ARBA" id="ARBA00023136"/>
    </source>
</evidence>
<keyword evidence="5 8" id="KW-0812">Transmembrane</keyword>
<organism evidence="9 10">
    <name type="scientific">Thermohalobaculum xanthum</name>
    <dbReference type="NCBI Taxonomy" id="2753746"/>
    <lineage>
        <taxon>Bacteria</taxon>
        <taxon>Pseudomonadati</taxon>
        <taxon>Pseudomonadota</taxon>
        <taxon>Alphaproteobacteria</taxon>
        <taxon>Rhodobacterales</taxon>
        <taxon>Paracoccaceae</taxon>
        <taxon>Thermohalobaculum</taxon>
    </lineage>
</organism>
<keyword evidence="4" id="KW-1003">Cell membrane</keyword>
<feature type="transmembrane region" description="Helical" evidence="8">
    <location>
        <begin position="195"/>
        <end position="213"/>
    </location>
</feature>
<keyword evidence="6 8" id="KW-1133">Transmembrane helix</keyword>
<evidence type="ECO:0000256" key="1">
    <source>
        <dbReference type="ARBA" id="ARBA00004651"/>
    </source>
</evidence>